<dbReference type="GO" id="GO:0008408">
    <property type="term" value="F:3'-5' exonuclease activity"/>
    <property type="evidence" value="ECO:0007669"/>
    <property type="project" value="TreeGrafter"/>
</dbReference>
<dbReference type="EMBL" id="CYSF01000006">
    <property type="protein sequence ID" value="CUH83753.1"/>
    <property type="molecule type" value="Genomic_DNA"/>
</dbReference>
<dbReference type="GO" id="GO:0003676">
    <property type="term" value="F:nucleic acid binding"/>
    <property type="evidence" value="ECO:0007669"/>
    <property type="project" value="InterPro"/>
</dbReference>
<organism evidence="2 3">
    <name type="scientific">Thalassovita mediterranea</name>
    <dbReference type="NCBI Taxonomy" id="340021"/>
    <lineage>
        <taxon>Bacteria</taxon>
        <taxon>Pseudomonadati</taxon>
        <taxon>Pseudomonadota</taxon>
        <taxon>Alphaproteobacteria</taxon>
        <taxon>Rhodobacterales</taxon>
        <taxon>Roseobacteraceae</taxon>
        <taxon>Thalassovita</taxon>
    </lineage>
</organism>
<protein>
    <recommendedName>
        <fullName evidence="1">Exonuclease domain-containing protein</fullName>
    </recommendedName>
</protein>
<evidence type="ECO:0000259" key="1">
    <source>
        <dbReference type="SMART" id="SM00479"/>
    </source>
</evidence>
<dbReference type="Pfam" id="PF00929">
    <property type="entry name" value="RNase_T"/>
    <property type="match status" value="1"/>
</dbReference>
<dbReference type="InterPro" id="IPR012337">
    <property type="entry name" value="RNaseH-like_sf"/>
</dbReference>
<dbReference type="GO" id="GO:0006259">
    <property type="term" value="P:DNA metabolic process"/>
    <property type="evidence" value="ECO:0007669"/>
    <property type="project" value="UniProtKB-ARBA"/>
</dbReference>
<evidence type="ECO:0000313" key="3">
    <source>
        <dbReference type="Proteomes" id="UP000051681"/>
    </source>
</evidence>
<dbReference type="RefSeq" id="WP_058317893.1">
    <property type="nucleotide sequence ID" value="NZ_CYSF01000006.1"/>
</dbReference>
<dbReference type="PANTHER" id="PTHR30231:SF42">
    <property type="entry name" value="EXONUCLEASE"/>
    <property type="match status" value="1"/>
</dbReference>
<accession>A0A0P1H1F2</accession>
<feature type="domain" description="Exonuclease" evidence="1">
    <location>
        <begin position="15"/>
        <end position="180"/>
    </location>
</feature>
<dbReference type="OrthoDB" id="9803913at2"/>
<dbReference type="STRING" id="340021.TM5383_00954"/>
<dbReference type="AlphaFoldDB" id="A0A0P1H1F2"/>
<dbReference type="CDD" id="cd06130">
    <property type="entry name" value="DNA_pol_III_epsilon_like"/>
    <property type="match status" value="1"/>
</dbReference>
<dbReference type="Gene3D" id="3.30.420.10">
    <property type="entry name" value="Ribonuclease H-like superfamily/Ribonuclease H"/>
    <property type="match status" value="1"/>
</dbReference>
<dbReference type="GO" id="GO:0005829">
    <property type="term" value="C:cytosol"/>
    <property type="evidence" value="ECO:0007669"/>
    <property type="project" value="TreeGrafter"/>
</dbReference>
<dbReference type="InterPro" id="IPR036397">
    <property type="entry name" value="RNaseH_sf"/>
</dbReference>
<dbReference type="InterPro" id="IPR013520">
    <property type="entry name" value="Ribonucl_H"/>
</dbReference>
<name>A0A0P1H1F2_9RHOB</name>
<evidence type="ECO:0000313" key="2">
    <source>
        <dbReference type="EMBL" id="CUH83753.1"/>
    </source>
</evidence>
<keyword evidence="3" id="KW-1185">Reference proteome</keyword>
<sequence length="198" mass="21458">MTFLPDHPLPKGPFRFIALDVETANCNRGSISQIGLACVGLDGGMQTFATYIDPAEDFAPFNTDLTGIDAETVRGAPVFAQAWVRLLPFLRGQLIIQHSGFDEKAINAASEQAGLPVPRLIWADSVKIARKAWPEFRGNGGHGLAHLKEALGLSFHHHDAGEDARAAAEVVLLAEERLQQSVEQITGRSAHLQMSLDL</sequence>
<gene>
    <name evidence="2" type="primary">dinG</name>
    <name evidence="2" type="ORF">TM5383_00954</name>
</gene>
<dbReference type="PANTHER" id="PTHR30231">
    <property type="entry name" value="DNA POLYMERASE III SUBUNIT EPSILON"/>
    <property type="match status" value="1"/>
</dbReference>
<reference evidence="2 3" key="1">
    <citation type="submission" date="2015-09" db="EMBL/GenBank/DDBJ databases">
        <authorList>
            <consortium name="Swine Surveillance"/>
        </authorList>
    </citation>
    <scope>NUCLEOTIDE SEQUENCE [LARGE SCALE GENOMIC DNA]</scope>
    <source>
        <strain evidence="2 3">CECT 8383</strain>
    </source>
</reference>
<dbReference type="Proteomes" id="UP000051681">
    <property type="component" value="Unassembled WGS sequence"/>
</dbReference>
<dbReference type="SUPFAM" id="SSF53098">
    <property type="entry name" value="Ribonuclease H-like"/>
    <property type="match status" value="1"/>
</dbReference>
<dbReference type="SMART" id="SM00479">
    <property type="entry name" value="EXOIII"/>
    <property type="match status" value="1"/>
</dbReference>
<proteinExistence type="predicted"/>